<name>A0A553N0H9_9TELE</name>
<evidence type="ECO:0000313" key="3">
    <source>
        <dbReference type="EMBL" id="TRY58940.1"/>
    </source>
</evidence>
<accession>A0A553N0H9</accession>
<dbReference type="AlphaFoldDB" id="A0A553N0H9"/>
<sequence>MSVNSTCIIPEGKSTGNCSSENTSPLGLAVGLPVFCVALLLLMGIAAVFWFKRRKVSGLQVSDKLKCQERSSIGHSKESPYSGYVGGPQPAPQSPIYENFQRGEANLDQFQRSSVQNPDTQRVHQVQLQCDPHEAIYCNDPALFHPDQAEVTEDVYIMPDA</sequence>
<protein>
    <submittedName>
        <fullName evidence="3">Uncharacterized protein</fullName>
    </submittedName>
</protein>
<dbReference type="OrthoDB" id="10365751at2759"/>
<keyword evidence="2" id="KW-0472">Membrane</keyword>
<feature type="region of interest" description="Disordered" evidence="1">
    <location>
        <begin position="68"/>
        <end position="96"/>
    </location>
</feature>
<keyword evidence="2" id="KW-1133">Transmembrane helix</keyword>
<comment type="caution">
    <text evidence="3">The sequence shown here is derived from an EMBL/GenBank/DDBJ whole genome shotgun (WGS) entry which is preliminary data.</text>
</comment>
<feature type="transmembrane region" description="Helical" evidence="2">
    <location>
        <begin position="30"/>
        <end position="51"/>
    </location>
</feature>
<gene>
    <name evidence="3" type="ORF">DNTS_033915</name>
</gene>
<keyword evidence="4" id="KW-1185">Reference proteome</keyword>
<organism evidence="3 4">
    <name type="scientific">Danionella cerebrum</name>
    <dbReference type="NCBI Taxonomy" id="2873325"/>
    <lineage>
        <taxon>Eukaryota</taxon>
        <taxon>Metazoa</taxon>
        <taxon>Chordata</taxon>
        <taxon>Craniata</taxon>
        <taxon>Vertebrata</taxon>
        <taxon>Euteleostomi</taxon>
        <taxon>Actinopterygii</taxon>
        <taxon>Neopterygii</taxon>
        <taxon>Teleostei</taxon>
        <taxon>Ostariophysi</taxon>
        <taxon>Cypriniformes</taxon>
        <taxon>Danionidae</taxon>
        <taxon>Danioninae</taxon>
        <taxon>Danionella</taxon>
    </lineage>
</organism>
<reference evidence="3 4" key="1">
    <citation type="journal article" date="2019" name="Sci. Data">
        <title>Hybrid genome assembly and annotation of Danionella translucida.</title>
        <authorList>
            <person name="Kadobianskyi M."/>
            <person name="Schulze L."/>
            <person name="Schuelke M."/>
            <person name="Judkewitz B."/>
        </authorList>
    </citation>
    <scope>NUCLEOTIDE SEQUENCE [LARGE SCALE GENOMIC DNA]</scope>
    <source>
        <strain evidence="3 4">Bolton</strain>
    </source>
</reference>
<dbReference type="Proteomes" id="UP000316079">
    <property type="component" value="Unassembled WGS sequence"/>
</dbReference>
<evidence type="ECO:0000256" key="2">
    <source>
        <dbReference type="SAM" id="Phobius"/>
    </source>
</evidence>
<dbReference type="EMBL" id="SRMA01027158">
    <property type="protein sequence ID" value="TRY58940.1"/>
    <property type="molecule type" value="Genomic_DNA"/>
</dbReference>
<proteinExistence type="predicted"/>
<evidence type="ECO:0000256" key="1">
    <source>
        <dbReference type="SAM" id="MobiDB-lite"/>
    </source>
</evidence>
<evidence type="ECO:0000313" key="4">
    <source>
        <dbReference type="Proteomes" id="UP000316079"/>
    </source>
</evidence>
<keyword evidence="2" id="KW-0812">Transmembrane</keyword>